<dbReference type="AlphaFoldDB" id="A0A067TAN2"/>
<dbReference type="HOGENOM" id="CLU_187837_0_0_1"/>
<dbReference type="OrthoDB" id="3257623at2759"/>
<proteinExistence type="predicted"/>
<name>A0A067TAN2_GALM3</name>
<sequence length="91" mass="10086">MKRSAHRDIIREVQDQLSKGVENVKLDTTVGKLCDRSVGWIVDAIADIDNKELIMKAFEMCRVGNFNQSQASLTSPEALAAAMVARIIHDT</sequence>
<evidence type="ECO:0000313" key="1">
    <source>
        <dbReference type="EMBL" id="KDR76038.1"/>
    </source>
</evidence>
<dbReference type="STRING" id="685588.A0A067TAN2"/>
<gene>
    <name evidence="1" type="ORF">GALMADRAFT_139792</name>
</gene>
<dbReference type="EMBL" id="KL142379">
    <property type="protein sequence ID" value="KDR76038.1"/>
    <property type="molecule type" value="Genomic_DNA"/>
</dbReference>
<protein>
    <submittedName>
        <fullName evidence="1">Uncharacterized protein</fullName>
    </submittedName>
</protein>
<keyword evidence="2" id="KW-1185">Reference proteome</keyword>
<evidence type="ECO:0000313" key="2">
    <source>
        <dbReference type="Proteomes" id="UP000027222"/>
    </source>
</evidence>
<reference evidence="2" key="1">
    <citation type="journal article" date="2014" name="Proc. Natl. Acad. Sci. U.S.A.">
        <title>Extensive sampling of basidiomycete genomes demonstrates inadequacy of the white-rot/brown-rot paradigm for wood decay fungi.</title>
        <authorList>
            <person name="Riley R."/>
            <person name="Salamov A.A."/>
            <person name="Brown D.W."/>
            <person name="Nagy L.G."/>
            <person name="Floudas D."/>
            <person name="Held B.W."/>
            <person name="Levasseur A."/>
            <person name="Lombard V."/>
            <person name="Morin E."/>
            <person name="Otillar R."/>
            <person name="Lindquist E.A."/>
            <person name="Sun H."/>
            <person name="LaButti K.M."/>
            <person name="Schmutz J."/>
            <person name="Jabbour D."/>
            <person name="Luo H."/>
            <person name="Baker S.E."/>
            <person name="Pisabarro A.G."/>
            <person name="Walton J.D."/>
            <person name="Blanchette R.A."/>
            <person name="Henrissat B."/>
            <person name="Martin F."/>
            <person name="Cullen D."/>
            <person name="Hibbett D.S."/>
            <person name="Grigoriev I.V."/>
        </authorList>
    </citation>
    <scope>NUCLEOTIDE SEQUENCE [LARGE SCALE GENOMIC DNA]</scope>
    <source>
        <strain evidence="2">CBS 339.88</strain>
    </source>
</reference>
<organism evidence="1 2">
    <name type="scientific">Galerina marginata (strain CBS 339.88)</name>
    <dbReference type="NCBI Taxonomy" id="685588"/>
    <lineage>
        <taxon>Eukaryota</taxon>
        <taxon>Fungi</taxon>
        <taxon>Dikarya</taxon>
        <taxon>Basidiomycota</taxon>
        <taxon>Agaricomycotina</taxon>
        <taxon>Agaricomycetes</taxon>
        <taxon>Agaricomycetidae</taxon>
        <taxon>Agaricales</taxon>
        <taxon>Agaricineae</taxon>
        <taxon>Strophariaceae</taxon>
        <taxon>Galerina</taxon>
    </lineage>
</organism>
<accession>A0A067TAN2</accession>
<dbReference type="Proteomes" id="UP000027222">
    <property type="component" value="Unassembled WGS sequence"/>
</dbReference>